<proteinExistence type="predicted"/>
<dbReference type="InterPro" id="IPR022830">
    <property type="entry name" value="Indigdn_synthA-like"/>
</dbReference>
<accession>A0ABV2SV81</accession>
<comment type="caution">
    <text evidence="1">The sequence shown here is derived from an EMBL/GenBank/DDBJ whole genome shotgun (WGS) entry which is preliminary data.</text>
</comment>
<dbReference type="GO" id="GO:0016798">
    <property type="term" value="F:hydrolase activity, acting on glycosyl bonds"/>
    <property type="evidence" value="ECO:0007669"/>
    <property type="project" value="UniProtKB-KW"/>
</dbReference>
<keyword evidence="2" id="KW-1185">Reference proteome</keyword>
<dbReference type="SUPFAM" id="SSF110581">
    <property type="entry name" value="Indigoidine synthase A-like"/>
    <property type="match status" value="1"/>
</dbReference>
<dbReference type="Proteomes" id="UP001549799">
    <property type="component" value="Unassembled WGS sequence"/>
</dbReference>
<dbReference type="EMBL" id="JBEXAE010000003">
    <property type="protein sequence ID" value="MET6990650.1"/>
    <property type="molecule type" value="Genomic_DNA"/>
</dbReference>
<name>A0ABV2SV81_9FLAO</name>
<dbReference type="Gene3D" id="3.40.1790.10">
    <property type="entry name" value="Indigoidine synthase domain"/>
    <property type="match status" value="1"/>
</dbReference>
<evidence type="ECO:0000313" key="2">
    <source>
        <dbReference type="Proteomes" id="UP001549799"/>
    </source>
</evidence>
<sequence>MIATLLDIDSEVKKAISKRLPIVALESTIISHEMPYPQKYRDRFTY</sequence>
<keyword evidence="1" id="KW-0378">Hydrolase</keyword>
<dbReference type="InterPro" id="IPR007342">
    <property type="entry name" value="PsuG"/>
</dbReference>
<keyword evidence="1" id="KW-0326">Glycosidase</keyword>
<reference evidence="1 2" key="1">
    <citation type="submission" date="2024-07" db="EMBL/GenBank/DDBJ databases">
        <title>The genome sequence of type strain Sediminicola arcticus GDMCC 1.2805.</title>
        <authorList>
            <person name="Liu Y."/>
        </authorList>
    </citation>
    <scope>NUCLEOTIDE SEQUENCE [LARGE SCALE GENOMIC DNA]</scope>
    <source>
        <strain evidence="1 2">GDMCC 1.2805</strain>
    </source>
</reference>
<protein>
    <submittedName>
        <fullName evidence="1">Pseudouridine-5'-phosphate glycosidase</fullName>
    </submittedName>
</protein>
<dbReference type="RefSeq" id="WP_354615045.1">
    <property type="nucleotide sequence ID" value="NZ_JBEXAE010000003.1"/>
</dbReference>
<organism evidence="1 2">
    <name type="scientific">Sediminicola arcticus</name>
    <dbReference type="NCBI Taxonomy" id="1574308"/>
    <lineage>
        <taxon>Bacteria</taxon>
        <taxon>Pseudomonadati</taxon>
        <taxon>Bacteroidota</taxon>
        <taxon>Flavobacteriia</taxon>
        <taxon>Flavobacteriales</taxon>
        <taxon>Flavobacteriaceae</taxon>
        <taxon>Sediminicola</taxon>
    </lineage>
</organism>
<dbReference type="Pfam" id="PF04227">
    <property type="entry name" value="Indigoidine_A"/>
    <property type="match status" value="1"/>
</dbReference>
<gene>
    <name evidence="1" type="ORF">ABXZ36_08310</name>
</gene>
<evidence type="ECO:0000313" key="1">
    <source>
        <dbReference type="EMBL" id="MET6990650.1"/>
    </source>
</evidence>